<name>A0A2M8Z6X8_9FIRM</name>
<proteinExistence type="predicted"/>
<organism evidence="1 2">
    <name type="scientific">[Clostridium] celerecrescens 18A</name>
    <dbReference type="NCBI Taxonomy" id="1286362"/>
    <lineage>
        <taxon>Bacteria</taxon>
        <taxon>Bacillati</taxon>
        <taxon>Bacillota</taxon>
        <taxon>Clostridia</taxon>
        <taxon>Lachnospirales</taxon>
        <taxon>Lachnospiraceae</taxon>
        <taxon>Lacrimispora</taxon>
    </lineage>
</organism>
<gene>
    <name evidence="1" type="ORF">H171_2732</name>
</gene>
<dbReference type="Proteomes" id="UP000231092">
    <property type="component" value="Unassembled WGS sequence"/>
</dbReference>
<sequence>MSESITLSEVKKICSTINVGKLLKDSKQSYAEICRFGSITDRNQIKSIQKTIRKHKLFDYVDEDQKHLWAFYGYIGADDWVCIEVGSSDDILEEICGIVKLMYEPSCDVDKRSVLHKDVVIYKSKSYTDKICYKYRYMNKLFNEFWWIEINVDNHQDGNDNGYDKINFAEVSYAVKNKALIWNPAPTATDRKNRTNTEKQILAEVYKINS</sequence>
<dbReference type="EMBL" id="PGET01000001">
    <property type="protein sequence ID" value="PJJ29197.1"/>
    <property type="molecule type" value="Genomic_DNA"/>
</dbReference>
<protein>
    <submittedName>
        <fullName evidence="1">Uncharacterized protein</fullName>
    </submittedName>
</protein>
<dbReference type="OrthoDB" id="2055327at2"/>
<reference evidence="1 2" key="1">
    <citation type="submission" date="2017-11" db="EMBL/GenBank/DDBJ databases">
        <title>Understudied soil microbes with underappreciated capabilities: Untangling the Clostridium saccharolyticum group.</title>
        <authorList>
            <person name="Leschine S."/>
        </authorList>
    </citation>
    <scope>NUCLEOTIDE SEQUENCE [LARGE SCALE GENOMIC DNA]</scope>
    <source>
        <strain evidence="1 2">18A</strain>
    </source>
</reference>
<dbReference type="RefSeq" id="WP_100305614.1">
    <property type="nucleotide sequence ID" value="NZ_PGET01000001.1"/>
</dbReference>
<comment type="caution">
    <text evidence="1">The sequence shown here is derived from an EMBL/GenBank/DDBJ whole genome shotgun (WGS) entry which is preliminary data.</text>
</comment>
<evidence type="ECO:0000313" key="1">
    <source>
        <dbReference type="EMBL" id="PJJ29197.1"/>
    </source>
</evidence>
<evidence type="ECO:0000313" key="2">
    <source>
        <dbReference type="Proteomes" id="UP000231092"/>
    </source>
</evidence>
<dbReference type="AlphaFoldDB" id="A0A2M8Z6X8"/>
<accession>A0A2M8Z6X8</accession>